<dbReference type="FunFam" id="3.30.70.1660:FF:000004">
    <property type="entry name" value="Peptide chain release factor 1"/>
    <property type="match status" value="1"/>
</dbReference>
<dbReference type="Proteomes" id="UP000094828">
    <property type="component" value="Unassembled WGS sequence"/>
</dbReference>
<reference evidence="10 11" key="1">
    <citation type="submission" date="2016-05" db="EMBL/GenBank/DDBJ databases">
        <title>Genomic and physiological characterization of Planctopirus sp. isolated from fresh water lake.</title>
        <authorList>
            <person name="Subhash Y."/>
            <person name="Ramana C."/>
        </authorList>
    </citation>
    <scope>NUCLEOTIDE SEQUENCE [LARGE SCALE GENOMIC DNA]</scope>
    <source>
        <strain evidence="10 11">JC280</strain>
    </source>
</reference>
<evidence type="ECO:0000256" key="7">
    <source>
        <dbReference type="HAMAP-Rule" id="MF_00093"/>
    </source>
</evidence>
<feature type="domain" description="Peptide chain release factor" evidence="9">
    <location>
        <begin position="67"/>
        <end position="181"/>
    </location>
</feature>
<dbReference type="SUPFAM" id="SSF75620">
    <property type="entry name" value="Release factor"/>
    <property type="match status" value="1"/>
</dbReference>
<protein>
    <recommendedName>
        <fullName evidence="7 8">Peptide chain release factor 1</fullName>
        <shortName evidence="7">RF-1</shortName>
    </recommendedName>
</protein>
<dbReference type="GO" id="GO:0005829">
    <property type="term" value="C:cytosol"/>
    <property type="evidence" value="ECO:0007669"/>
    <property type="project" value="UniProtKB-ARBA"/>
</dbReference>
<evidence type="ECO:0000256" key="8">
    <source>
        <dbReference type="NCBIfam" id="TIGR00019"/>
    </source>
</evidence>
<dbReference type="FunFam" id="3.30.70.1660:FF:000002">
    <property type="entry name" value="Peptide chain release factor 1"/>
    <property type="match status" value="1"/>
</dbReference>
<dbReference type="AlphaFoldDB" id="A0A1C3E6A3"/>
<keyword evidence="5 7" id="KW-0963">Cytoplasm</keyword>
<comment type="subcellular location">
    <subcellularLocation>
        <location evidence="2 7">Cytoplasm</location>
    </subcellularLocation>
</comment>
<sequence>MTTRMFPTLQAKLARFEELEAQLQDPEVLADVSKMLEIQREHGGLSKIASTVREFNTLQDDLLAAETMLSEATDDETREIAQAEIDELKPRFEPLKTELEDMVTAGDSLTRGSLIMEIRAGTGGDEAALFARDLYEMYTRYVDLQGWKYEVMELTTSELGGLKEVVITITGSGAYHRLQFESGGHRVQRVPETETQGRVHTSAATVAVMAEASEIDVEIRDEDLRIDTMRAGGPGGQKVNKTESAVRITHIPSGLVVRIQDEKSQHKNKAKALRVLRSRLMELRENQAHAARAEQRRTLVGSGDRSERIRTYNFPQNRLTDHRIGLTVYKLDQIMQGNLDELINPILAFDREERLKGNVAPSA</sequence>
<dbReference type="Gene3D" id="3.30.160.20">
    <property type="match status" value="1"/>
</dbReference>
<keyword evidence="6 7" id="KW-0648">Protein biosynthesis</keyword>
<dbReference type="PANTHER" id="PTHR43804">
    <property type="entry name" value="LD18447P"/>
    <property type="match status" value="1"/>
</dbReference>
<dbReference type="NCBIfam" id="TIGR00019">
    <property type="entry name" value="prfA"/>
    <property type="match status" value="1"/>
</dbReference>
<name>A0A1C3E6A3_9PLAN</name>
<dbReference type="PANTHER" id="PTHR43804:SF7">
    <property type="entry name" value="LD18447P"/>
    <property type="match status" value="1"/>
</dbReference>
<proteinExistence type="inferred from homology"/>
<dbReference type="InterPro" id="IPR005139">
    <property type="entry name" value="PCRF"/>
</dbReference>
<comment type="similarity">
    <text evidence="3 7">Belongs to the prokaryotic/mitochondrial release factor family.</text>
</comment>
<dbReference type="InterPro" id="IPR000352">
    <property type="entry name" value="Pep_chain_release_fac_I"/>
</dbReference>
<dbReference type="Pfam" id="PF03462">
    <property type="entry name" value="PCRF"/>
    <property type="match status" value="1"/>
</dbReference>
<dbReference type="Gene3D" id="3.30.70.1660">
    <property type="match status" value="1"/>
</dbReference>
<dbReference type="Gene3D" id="6.10.140.1950">
    <property type="match status" value="1"/>
</dbReference>
<evidence type="ECO:0000256" key="4">
    <source>
        <dbReference type="ARBA" id="ARBA00022481"/>
    </source>
</evidence>
<keyword evidence="4 7" id="KW-0488">Methylation</keyword>
<evidence type="ECO:0000256" key="3">
    <source>
        <dbReference type="ARBA" id="ARBA00010835"/>
    </source>
</evidence>
<accession>A0A1C3E6A3</accession>
<keyword evidence="11" id="KW-1185">Reference proteome</keyword>
<evidence type="ECO:0000256" key="6">
    <source>
        <dbReference type="ARBA" id="ARBA00022917"/>
    </source>
</evidence>
<organism evidence="10 11">
    <name type="scientific">Planctopirus hydrillae</name>
    <dbReference type="NCBI Taxonomy" id="1841610"/>
    <lineage>
        <taxon>Bacteria</taxon>
        <taxon>Pseudomonadati</taxon>
        <taxon>Planctomycetota</taxon>
        <taxon>Planctomycetia</taxon>
        <taxon>Planctomycetales</taxon>
        <taxon>Planctomycetaceae</taxon>
        <taxon>Planctopirus</taxon>
    </lineage>
</organism>
<dbReference type="SMART" id="SM00937">
    <property type="entry name" value="PCRF"/>
    <property type="match status" value="1"/>
</dbReference>
<dbReference type="HAMAP" id="MF_00093">
    <property type="entry name" value="Rel_fac_1"/>
    <property type="match status" value="1"/>
</dbReference>
<evidence type="ECO:0000313" key="10">
    <source>
        <dbReference type="EMBL" id="ODA28699.1"/>
    </source>
</evidence>
<evidence type="ECO:0000256" key="2">
    <source>
        <dbReference type="ARBA" id="ARBA00004496"/>
    </source>
</evidence>
<dbReference type="Pfam" id="PF00472">
    <property type="entry name" value="RF-1"/>
    <property type="match status" value="1"/>
</dbReference>
<comment type="function">
    <text evidence="1 7">Peptide chain release factor 1 directs the termination of translation in response to the peptide chain termination codons UAG and UAA.</text>
</comment>
<dbReference type="STRING" id="1841610.A6X21_11970"/>
<dbReference type="OrthoDB" id="9806673at2"/>
<comment type="caution">
    <text evidence="10">The sequence shown here is derived from an EMBL/GenBank/DDBJ whole genome shotgun (WGS) entry which is preliminary data.</text>
</comment>
<dbReference type="FunFam" id="3.30.160.20:FF:000004">
    <property type="entry name" value="Peptide chain release factor 1"/>
    <property type="match status" value="1"/>
</dbReference>
<dbReference type="InterPro" id="IPR004373">
    <property type="entry name" value="RF-1"/>
</dbReference>
<evidence type="ECO:0000313" key="11">
    <source>
        <dbReference type="Proteomes" id="UP000094828"/>
    </source>
</evidence>
<dbReference type="NCBIfam" id="NF001859">
    <property type="entry name" value="PRK00591.1"/>
    <property type="match status" value="1"/>
</dbReference>
<evidence type="ECO:0000259" key="9">
    <source>
        <dbReference type="SMART" id="SM00937"/>
    </source>
</evidence>
<dbReference type="InterPro" id="IPR045853">
    <property type="entry name" value="Pep_chain_release_fac_I_sf"/>
</dbReference>
<dbReference type="EMBL" id="LYDR01000152">
    <property type="protein sequence ID" value="ODA28699.1"/>
    <property type="molecule type" value="Genomic_DNA"/>
</dbReference>
<evidence type="ECO:0000256" key="5">
    <source>
        <dbReference type="ARBA" id="ARBA00022490"/>
    </source>
</evidence>
<dbReference type="GO" id="GO:0016149">
    <property type="term" value="F:translation release factor activity, codon specific"/>
    <property type="evidence" value="ECO:0007669"/>
    <property type="project" value="UniProtKB-UniRule"/>
</dbReference>
<dbReference type="InterPro" id="IPR050057">
    <property type="entry name" value="Prokaryotic/Mito_RF"/>
</dbReference>
<dbReference type="RefSeq" id="WP_068852269.1">
    <property type="nucleotide sequence ID" value="NZ_LYDR01000152.1"/>
</dbReference>
<evidence type="ECO:0000256" key="1">
    <source>
        <dbReference type="ARBA" id="ARBA00002986"/>
    </source>
</evidence>
<comment type="PTM">
    <text evidence="7">Methylated by PrmC. Methylation increases the termination efficiency of RF1.</text>
</comment>
<gene>
    <name evidence="7" type="primary">prfA</name>
    <name evidence="10" type="ORF">A6X21_11970</name>
</gene>
<feature type="modified residue" description="N5-methylglutamine" evidence="7">
    <location>
        <position position="237"/>
    </location>
</feature>